<organism evidence="2 3">
    <name type="scientific">Hypsizygus marmoreus</name>
    <name type="common">White beech mushroom</name>
    <name type="synonym">Agaricus marmoreus</name>
    <dbReference type="NCBI Taxonomy" id="39966"/>
    <lineage>
        <taxon>Eukaryota</taxon>
        <taxon>Fungi</taxon>
        <taxon>Dikarya</taxon>
        <taxon>Basidiomycota</taxon>
        <taxon>Agaricomycotina</taxon>
        <taxon>Agaricomycetes</taxon>
        <taxon>Agaricomycetidae</taxon>
        <taxon>Agaricales</taxon>
        <taxon>Tricholomatineae</taxon>
        <taxon>Lyophyllaceae</taxon>
        <taxon>Hypsizygus</taxon>
    </lineage>
</organism>
<dbReference type="InParanoid" id="A0A369K0V9"/>
<protein>
    <submittedName>
        <fullName evidence="2">Uncharacterized protein</fullName>
    </submittedName>
</protein>
<reference evidence="2" key="1">
    <citation type="submission" date="2018-04" db="EMBL/GenBank/DDBJ databases">
        <title>Whole genome sequencing of Hypsizygus marmoreus.</title>
        <authorList>
            <person name="Choi I.-G."/>
            <person name="Min B."/>
            <person name="Kim J.-G."/>
            <person name="Kim S."/>
            <person name="Oh Y.-L."/>
            <person name="Kong W.-S."/>
            <person name="Park H."/>
            <person name="Jeong J."/>
            <person name="Song E.-S."/>
        </authorList>
    </citation>
    <scope>NUCLEOTIDE SEQUENCE [LARGE SCALE GENOMIC DNA]</scope>
    <source>
        <strain evidence="2">51987-8</strain>
    </source>
</reference>
<feature type="compositionally biased region" description="Basic and acidic residues" evidence="1">
    <location>
        <begin position="60"/>
        <end position="69"/>
    </location>
</feature>
<name>A0A369K0V9_HYPMA</name>
<dbReference type="AlphaFoldDB" id="A0A369K0V9"/>
<evidence type="ECO:0000256" key="1">
    <source>
        <dbReference type="SAM" id="MobiDB-lite"/>
    </source>
</evidence>
<dbReference type="EMBL" id="LUEZ02000017">
    <property type="protein sequence ID" value="RDB27232.1"/>
    <property type="molecule type" value="Genomic_DNA"/>
</dbReference>
<dbReference type="Proteomes" id="UP000076154">
    <property type="component" value="Unassembled WGS sequence"/>
</dbReference>
<accession>A0A369K0V9</accession>
<evidence type="ECO:0000313" key="3">
    <source>
        <dbReference type="Proteomes" id="UP000076154"/>
    </source>
</evidence>
<proteinExistence type="predicted"/>
<comment type="caution">
    <text evidence="2">The sequence shown here is derived from an EMBL/GenBank/DDBJ whole genome shotgun (WGS) entry which is preliminary data.</text>
</comment>
<gene>
    <name evidence="2" type="ORF">Hypma_004492</name>
</gene>
<evidence type="ECO:0000313" key="2">
    <source>
        <dbReference type="EMBL" id="RDB27232.1"/>
    </source>
</evidence>
<keyword evidence="3" id="KW-1185">Reference proteome</keyword>
<sequence>MGIWPVSGFDDFLENDGGTGIGSTRELMEVGERASRRFASEFFTRRGPTAPMPTTGRHPYGYERHESSGTKDWTSTSGCGPWSLKGSGNEQDCERGNKLCEEDSGLRSLRCVNSARAQIGPPDEVIEKTEAIRLNAIRQL</sequence>
<feature type="region of interest" description="Disordered" evidence="1">
    <location>
        <begin position="40"/>
        <end position="94"/>
    </location>
</feature>